<dbReference type="STRING" id="576137.A0A1L7WPN4"/>
<dbReference type="PANTHER" id="PTHR37017">
    <property type="entry name" value="AB HYDROLASE-1 DOMAIN-CONTAINING PROTEIN-RELATED"/>
    <property type="match status" value="1"/>
</dbReference>
<dbReference type="Gene3D" id="3.40.50.1820">
    <property type="entry name" value="alpha/beta hydrolase"/>
    <property type="match status" value="1"/>
</dbReference>
<dbReference type="EMBL" id="FJOG01000005">
    <property type="protein sequence ID" value="CZR54691.1"/>
    <property type="molecule type" value="Genomic_DNA"/>
</dbReference>
<evidence type="ECO:0000313" key="2">
    <source>
        <dbReference type="EMBL" id="CZR54691.1"/>
    </source>
</evidence>
<evidence type="ECO:0000313" key="3">
    <source>
        <dbReference type="Proteomes" id="UP000184330"/>
    </source>
</evidence>
<accession>A0A1L7WPN4</accession>
<evidence type="ECO:0000259" key="1">
    <source>
        <dbReference type="Pfam" id="PF12697"/>
    </source>
</evidence>
<dbReference type="InterPro" id="IPR000073">
    <property type="entry name" value="AB_hydrolase_1"/>
</dbReference>
<dbReference type="SUPFAM" id="SSF53474">
    <property type="entry name" value="alpha/beta-Hydrolases"/>
    <property type="match status" value="1"/>
</dbReference>
<dbReference type="OrthoDB" id="408373at2759"/>
<name>A0A1L7WPN4_9HELO</name>
<dbReference type="InterPro" id="IPR029058">
    <property type="entry name" value="AB_hydrolase_fold"/>
</dbReference>
<dbReference type="PANTHER" id="PTHR37017:SF3">
    <property type="entry name" value="AB HYDROLASE-1 DOMAIN-CONTAINING PROTEIN"/>
    <property type="match status" value="1"/>
</dbReference>
<gene>
    <name evidence="2" type="ORF">PAC_04575</name>
</gene>
<dbReference type="Proteomes" id="UP000184330">
    <property type="component" value="Unassembled WGS sequence"/>
</dbReference>
<dbReference type="InterPro" id="IPR052897">
    <property type="entry name" value="Sec-Metab_Biosynth_Hydrolase"/>
</dbReference>
<dbReference type="Pfam" id="PF12697">
    <property type="entry name" value="Abhydrolase_6"/>
    <property type="match status" value="1"/>
</dbReference>
<protein>
    <recommendedName>
        <fullName evidence="1">AB hydrolase-1 domain-containing protein</fullName>
    </recommendedName>
</protein>
<organism evidence="2 3">
    <name type="scientific">Phialocephala subalpina</name>
    <dbReference type="NCBI Taxonomy" id="576137"/>
    <lineage>
        <taxon>Eukaryota</taxon>
        <taxon>Fungi</taxon>
        <taxon>Dikarya</taxon>
        <taxon>Ascomycota</taxon>
        <taxon>Pezizomycotina</taxon>
        <taxon>Leotiomycetes</taxon>
        <taxon>Helotiales</taxon>
        <taxon>Mollisiaceae</taxon>
        <taxon>Phialocephala</taxon>
        <taxon>Phialocephala fortinii species complex</taxon>
    </lineage>
</organism>
<reference evidence="2 3" key="1">
    <citation type="submission" date="2016-03" db="EMBL/GenBank/DDBJ databases">
        <authorList>
            <person name="Ploux O."/>
        </authorList>
    </citation>
    <scope>NUCLEOTIDE SEQUENCE [LARGE SCALE GENOMIC DNA]</scope>
    <source>
        <strain evidence="2 3">UAMH 11012</strain>
    </source>
</reference>
<dbReference type="AlphaFoldDB" id="A0A1L7WPN4"/>
<feature type="domain" description="AB hydrolase-1" evidence="1">
    <location>
        <begin position="7"/>
        <end position="246"/>
    </location>
</feature>
<proteinExistence type="predicted"/>
<keyword evidence="3" id="KW-1185">Reference proteome</keyword>
<sequence length="257" mass="27683">MSQKPTLVFVPGAGHNASVWDKVTSLMEAQQYKCVKATLPSTTGNPSSSFKDDIDAIRDIIVAETTQGHDVVVVVHSYGGAVGVSAVKDLTKPKEGNSSPGHVIGIASMASAFGPTGTSFTEGMDGKLPQSWKLDEESGFAVIVAEAQPRELFYHDLPEEEGNYWVGRIEPQSLKSFMDPEGGKYYYAGWMDVPVWYLGTAEDKALPFEVQKMLVGMAKDAGGDFTVREVQSSHSPMLSKPKEVADFLLEAVAAFVG</sequence>